<gene>
    <name evidence="3" type="primary">yhaO_2</name>
    <name evidence="3" type="ORF">Poly30_54710</name>
</gene>
<keyword evidence="1" id="KW-0378">Hydrolase</keyword>
<dbReference type="SUPFAM" id="SSF56300">
    <property type="entry name" value="Metallo-dependent phosphatases"/>
    <property type="match status" value="1"/>
</dbReference>
<dbReference type="GO" id="GO:0016787">
    <property type="term" value="F:hydrolase activity"/>
    <property type="evidence" value="ECO:0007669"/>
    <property type="project" value="UniProtKB-KW"/>
</dbReference>
<dbReference type="InterPro" id="IPR029052">
    <property type="entry name" value="Metallo-depent_PP-like"/>
</dbReference>
<reference evidence="3 4" key="1">
    <citation type="submission" date="2019-02" db="EMBL/GenBank/DDBJ databases">
        <title>Deep-cultivation of Planctomycetes and their phenomic and genomic characterization uncovers novel biology.</title>
        <authorList>
            <person name="Wiegand S."/>
            <person name="Jogler M."/>
            <person name="Boedeker C."/>
            <person name="Pinto D."/>
            <person name="Vollmers J."/>
            <person name="Rivas-Marin E."/>
            <person name="Kohn T."/>
            <person name="Peeters S.H."/>
            <person name="Heuer A."/>
            <person name="Rast P."/>
            <person name="Oberbeckmann S."/>
            <person name="Bunk B."/>
            <person name="Jeske O."/>
            <person name="Meyerdierks A."/>
            <person name="Storesund J.E."/>
            <person name="Kallscheuer N."/>
            <person name="Luecker S."/>
            <person name="Lage O.M."/>
            <person name="Pohl T."/>
            <person name="Merkel B.J."/>
            <person name="Hornburger P."/>
            <person name="Mueller R.-W."/>
            <person name="Bruemmer F."/>
            <person name="Labrenz M."/>
            <person name="Spormann A.M."/>
            <person name="Op den Camp H."/>
            <person name="Overmann J."/>
            <person name="Amann R."/>
            <person name="Jetten M.S.M."/>
            <person name="Mascher T."/>
            <person name="Medema M.H."/>
            <person name="Devos D.P."/>
            <person name="Kaster A.-K."/>
            <person name="Ovreas L."/>
            <person name="Rohde M."/>
            <person name="Galperin M.Y."/>
            <person name="Jogler C."/>
        </authorList>
    </citation>
    <scope>NUCLEOTIDE SEQUENCE [LARGE SCALE GENOMIC DNA]</scope>
    <source>
        <strain evidence="3 4">Poly30</strain>
    </source>
</reference>
<dbReference type="OrthoDB" id="9773856at2"/>
<dbReference type="Pfam" id="PF00149">
    <property type="entry name" value="Metallophos"/>
    <property type="match status" value="1"/>
</dbReference>
<protein>
    <submittedName>
        <fullName evidence="3">Putative metallophosphoesterase YhaO</fullName>
    </submittedName>
</protein>
<dbReference type="InterPro" id="IPR004843">
    <property type="entry name" value="Calcineurin-like_PHP"/>
</dbReference>
<proteinExistence type="predicted"/>
<dbReference type="InterPro" id="IPR041796">
    <property type="entry name" value="Mre11_N"/>
</dbReference>
<dbReference type="PANTHER" id="PTHR30337:SF7">
    <property type="entry name" value="PHOSPHOESTERASE"/>
    <property type="match status" value="1"/>
</dbReference>
<feature type="domain" description="Calcineurin-like phosphoesterase" evidence="2">
    <location>
        <begin position="3"/>
        <end position="218"/>
    </location>
</feature>
<dbReference type="CDD" id="cd00840">
    <property type="entry name" value="MPP_Mre11_N"/>
    <property type="match status" value="1"/>
</dbReference>
<keyword evidence="4" id="KW-1185">Reference proteome</keyword>
<sequence length="415" mass="44301">MTFRFLHLADLHLDSAYGGTRETADRLRQASLDALVAAANLAIEAEVDAALIAGDAFDDERLGYAARSVFRRELERLAEHGITVLHVTGNHDPGTSSGRAAALRLVGGPGSTSRSAPIHTILDGTPRVFEIRNRAREVVGQVIAAGHATSRVTDNLVHAMRAKLEAAPLDAALPRIGLLHTQVGSAAGADGHQPYAPCSVADLMACDLDYWALGHVHVRGRVDPAIPAYYAGNLQGRNAREAGPKGGLLVEVDRDGMESEPEFVALAPVEFFRCRGELAKEAEPERAAEAIASALDAAAAEGNGPEAREIVVRFDHAGPAAPEGFALAVREELQRMSGPHFGEFLEVELAPDRTAVERLSHGPSEFDRSRELLARIERTPSALREALAVCREHDDGAALRLEDALLGRLLHGSDG</sequence>
<dbReference type="PANTHER" id="PTHR30337">
    <property type="entry name" value="COMPONENT OF ATP-DEPENDENT DSDNA EXONUCLEASE"/>
    <property type="match status" value="1"/>
</dbReference>
<name>A0A518F0P2_9BACT</name>
<evidence type="ECO:0000259" key="2">
    <source>
        <dbReference type="Pfam" id="PF00149"/>
    </source>
</evidence>
<evidence type="ECO:0000256" key="1">
    <source>
        <dbReference type="ARBA" id="ARBA00022801"/>
    </source>
</evidence>
<dbReference type="EMBL" id="CP036434">
    <property type="protein sequence ID" value="QDV09910.1"/>
    <property type="molecule type" value="Genomic_DNA"/>
</dbReference>
<dbReference type="RefSeq" id="WP_145205147.1">
    <property type="nucleotide sequence ID" value="NZ_CP036434.1"/>
</dbReference>
<dbReference type="Proteomes" id="UP000320390">
    <property type="component" value="Chromosome"/>
</dbReference>
<dbReference type="AlphaFoldDB" id="A0A518F0P2"/>
<dbReference type="InterPro" id="IPR050535">
    <property type="entry name" value="DNA_Repair-Maintenance_Comp"/>
</dbReference>
<organism evidence="3 4">
    <name type="scientific">Saltatorellus ferox</name>
    <dbReference type="NCBI Taxonomy" id="2528018"/>
    <lineage>
        <taxon>Bacteria</taxon>
        <taxon>Pseudomonadati</taxon>
        <taxon>Planctomycetota</taxon>
        <taxon>Planctomycetia</taxon>
        <taxon>Planctomycetia incertae sedis</taxon>
        <taxon>Saltatorellus</taxon>
    </lineage>
</organism>
<accession>A0A518F0P2</accession>
<evidence type="ECO:0000313" key="4">
    <source>
        <dbReference type="Proteomes" id="UP000320390"/>
    </source>
</evidence>
<dbReference type="Gene3D" id="3.60.21.10">
    <property type="match status" value="1"/>
</dbReference>
<evidence type="ECO:0000313" key="3">
    <source>
        <dbReference type="EMBL" id="QDV09910.1"/>
    </source>
</evidence>